<dbReference type="InterPro" id="IPR052017">
    <property type="entry name" value="TSUP"/>
</dbReference>
<name>A0ABY4BY01_9MICO</name>
<dbReference type="InterPro" id="IPR002781">
    <property type="entry name" value="TM_pro_TauE-like"/>
</dbReference>
<evidence type="ECO:0000313" key="10">
    <source>
        <dbReference type="Proteomes" id="UP000832097"/>
    </source>
</evidence>
<evidence type="ECO:0000313" key="9">
    <source>
        <dbReference type="EMBL" id="UOE44070.1"/>
    </source>
</evidence>
<dbReference type="Proteomes" id="UP000832097">
    <property type="component" value="Chromosome"/>
</dbReference>
<comment type="subcellular location">
    <subcellularLocation>
        <location evidence="1 8">Cell membrane</location>
        <topology evidence="1 8">Multi-pass membrane protein</topology>
    </subcellularLocation>
</comment>
<gene>
    <name evidence="9" type="ORF">MTO99_18245</name>
</gene>
<accession>A0ABY4BY01</accession>
<evidence type="ECO:0000256" key="8">
    <source>
        <dbReference type="RuleBase" id="RU363041"/>
    </source>
</evidence>
<dbReference type="PANTHER" id="PTHR30269">
    <property type="entry name" value="TRANSMEMBRANE PROTEIN YFCA"/>
    <property type="match status" value="1"/>
</dbReference>
<keyword evidence="10" id="KW-1185">Reference proteome</keyword>
<evidence type="ECO:0000256" key="6">
    <source>
        <dbReference type="ARBA" id="ARBA00022989"/>
    </source>
</evidence>
<dbReference type="RefSeq" id="WP_243555599.1">
    <property type="nucleotide sequence ID" value="NZ_CP094528.1"/>
</dbReference>
<sequence length="253" mass="26399">MPDFTWTGWLLLALAAFAVGASKSGMPAFGTIPAALFATVLPAKASTGAVLGLLLVGDLIAVRMYHASADWAILRRLFPPVVVGVLVGVVALRFADDSAVRRGIGAILVALVAVRLLLMLRGRASGGAVAAAPPGRRRLAWLFGPLGGFTTMVANAAGPVMTLYFTASRLPVSAILGTAAWYFLLVNAFKVPFSVGLGLMTPQSLLLDLVLVPALLVGAFAGRALARRLSPVRFERIVLVLTLAAGLYLLIRG</sequence>
<keyword evidence="6 8" id="KW-1133">Transmembrane helix</keyword>
<comment type="similarity">
    <text evidence="2 8">Belongs to the 4-toluene sulfonate uptake permease (TSUP) (TC 2.A.102) family.</text>
</comment>
<reference evidence="9 10" key="1">
    <citation type="submission" date="2022-03" db="EMBL/GenBank/DDBJ databases">
        <title>Mucilaginibacter sp. isolated from the gut of Protaetia brevitarsis seulensis larvae.</title>
        <authorList>
            <person name="Won M."/>
            <person name="Kim S.-J."/>
            <person name="Kwon S.-W."/>
        </authorList>
    </citation>
    <scope>NUCLEOTIDE SEQUENCE [LARGE SCALE GENOMIC DNA]</scope>
    <source>
        <strain evidence="9 10">CFWR-12</strain>
    </source>
</reference>
<feature type="transmembrane region" description="Helical" evidence="8">
    <location>
        <begin position="232"/>
        <end position="251"/>
    </location>
</feature>
<keyword evidence="5 8" id="KW-0812">Transmembrane</keyword>
<dbReference type="PANTHER" id="PTHR30269:SF23">
    <property type="entry name" value="MEMBRANE TRANSPORTER PROTEIN YDHB-RELATED"/>
    <property type="match status" value="1"/>
</dbReference>
<feature type="transmembrane region" description="Helical" evidence="8">
    <location>
        <begin position="77"/>
        <end position="94"/>
    </location>
</feature>
<dbReference type="EMBL" id="CP094528">
    <property type="protein sequence ID" value="UOE44070.1"/>
    <property type="molecule type" value="Genomic_DNA"/>
</dbReference>
<keyword evidence="4 8" id="KW-1003">Cell membrane</keyword>
<feature type="transmembrane region" description="Helical" evidence="8">
    <location>
        <begin position="139"/>
        <end position="158"/>
    </location>
</feature>
<evidence type="ECO:0000256" key="3">
    <source>
        <dbReference type="ARBA" id="ARBA00022448"/>
    </source>
</evidence>
<evidence type="ECO:0000256" key="1">
    <source>
        <dbReference type="ARBA" id="ARBA00004651"/>
    </source>
</evidence>
<evidence type="ECO:0000256" key="4">
    <source>
        <dbReference type="ARBA" id="ARBA00022475"/>
    </source>
</evidence>
<feature type="transmembrane region" description="Helical" evidence="8">
    <location>
        <begin position="170"/>
        <end position="193"/>
    </location>
</feature>
<keyword evidence="3" id="KW-0813">Transport</keyword>
<feature type="transmembrane region" description="Helical" evidence="8">
    <location>
        <begin position="205"/>
        <end position="226"/>
    </location>
</feature>
<protein>
    <recommendedName>
        <fullName evidence="8">Probable membrane transporter protein</fullName>
    </recommendedName>
</protein>
<evidence type="ECO:0000256" key="7">
    <source>
        <dbReference type="ARBA" id="ARBA00023136"/>
    </source>
</evidence>
<proteinExistence type="inferred from homology"/>
<feature type="transmembrane region" description="Helical" evidence="8">
    <location>
        <begin position="100"/>
        <end position="118"/>
    </location>
</feature>
<evidence type="ECO:0000256" key="5">
    <source>
        <dbReference type="ARBA" id="ARBA00022692"/>
    </source>
</evidence>
<evidence type="ECO:0000256" key="2">
    <source>
        <dbReference type="ARBA" id="ARBA00009142"/>
    </source>
</evidence>
<keyword evidence="7 8" id="KW-0472">Membrane</keyword>
<dbReference type="Pfam" id="PF01925">
    <property type="entry name" value="TauE"/>
    <property type="match status" value="1"/>
</dbReference>
<organism evidence="9 10">
    <name type="scientific">Agromyces larvae</name>
    <dbReference type="NCBI Taxonomy" id="2929802"/>
    <lineage>
        <taxon>Bacteria</taxon>
        <taxon>Bacillati</taxon>
        <taxon>Actinomycetota</taxon>
        <taxon>Actinomycetes</taxon>
        <taxon>Micrococcales</taxon>
        <taxon>Microbacteriaceae</taxon>
        <taxon>Agromyces</taxon>
    </lineage>
</organism>